<accession>A0A1H7TJA7</accession>
<sequence length="204" mass="23527">MRILIIEDEIIIAQFIEREIQENLTAKTQIALGSEEALAAIRNFQPHLVLCDIELNGTVDGIDLMHQLKKPLDFELVFVTAYQSKRVIDRAYGLNPANYVIKPLDENRLYAGVLPVVKKIRLSAQQQPDKFRQWLTQSLTAMELTVLRLIARGKTTKEIADTLYLSPNTIKNHRHHICRKLDLDEGYNTLLRWALENYSLICME</sequence>
<dbReference type="CDD" id="cd06170">
    <property type="entry name" value="LuxR_C_like"/>
    <property type="match status" value="1"/>
</dbReference>
<feature type="domain" description="Response regulatory" evidence="4">
    <location>
        <begin position="2"/>
        <end position="117"/>
    </location>
</feature>
<dbReference type="PROSITE" id="PS00622">
    <property type="entry name" value="HTH_LUXR_1"/>
    <property type="match status" value="1"/>
</dbReference>
<dbReference type="InterPro" id="IPR000792">
    <property type="entry name" value="Tscrpt_reg_LuxR_C"/>
</dbReference>
<dbReference type="OrthoDB" id="9797341at2"/>
<dbReference type="GO" id="GO:0000160">
    <property type="term" value="P:phosphorelay signal transduction system"/>
    <property type="evidence" value="ECO:0007669"/>
    <property type="project" value="InterPro"/>
</dbReference>
<evidence type="ECO:0000259" key="4">
    <source>
        <dbReference type="PROSITE" id="PS50110"/>
    </source>
</evidence>
<keyword evidence="2" id="KW-0597">Phosphoprotein</keyword>
<dbReference type="SMART" id="SM00448">
    <property type="entry name" value="REC"/>
    <property type="match status" value="1"/>
</dbReference>
<evidence type="ECO:0000313" key="6">
    <source>
        <dbReference type="Proteomes" id="UP000198916"/>
    </source>
</evidence>
<dbReference type="PRINTS" id="PR00038">
    <property type="entry name" value="HTHLUXR"/>
</dbReference>
<dbReference type="Gene3D" id="3.40.50.2300">
    <property type="match status" value="1"/>
</dbReference>
<dbReference type="EMBL" id="FNZR01000011">
    <property type="protein sequence ID" value="SEL84871.1"/>
    <property type="molecule type" value="Genomic_DNA"/>
</dbReference>
<dbReference type="Pfam" id="PF00072">
    <property type="entry name" value="Response_reg"/>
    <property type="match status" value="1"/>
</dbReference>
<dbReference type="Pfam" id="PF00196">
    <property type="entry name" value="GerE"/>
    <property type="match status" value="1"/>
</dbReference>
<dbReference type="InterPro" id="IPR016032">
    <property type="entry name" value="Sig_transdc_resp-reg_C-effctor"/>
</dbReference>
<dbReference type="SUPFAM" id="SSF52172">
    <property type="entry name" value="CheY-like"/>
    <property type="match status" value="1"/>
</dbReference>
<keyword evidence="6" id="KW-1185">Reference proteome</keyword>
<gene>
    <name evidence="5" type="ORF">SAMN05421740_111102</name>
</gene>
<dbReference type="SUPFAM" id="SSF46894">
    <property type="entry name" value="C-terminal effector domain of the bipartite response regulators"/>
    <property type="match status" value="1"/>
</dbReference>
<evidence type="ECO:0000256" key="2">
    <source>
        <dbReference type="PROSITE-ProRule" id="PRU00169"/>
    </source>
</evidence>
<dbReference type="Proteomes" id="UP000198916">
    <property type="component" value="Unassembled WGS sequence"/>
</dbReference>
<organism evidence="5 6">
    <name type="scientific">Parapedobacter koreensis</name>
    <dbReference type="NCBI Taxonomy" id="332977"/>
    <lineage>
        <taxon>Bacteria</taxon>
        <taxon>Pseudomonadati</taxon>
        <taxon>Bacteroidota</taxon>
        <taxon>Sphingobacteriia</taxon>
        <taxon>Sphingobacteriales</taxon>
        <taxon>Sphingobacteriaceae</taxon>
        <taxon>Parapedobacter</taxon>
    </lineage>
</organism>
<dbReference type="AlphaFoldDB" id="A0A1H7TJA7"/>
<dbReference type="STRING" id="332977.SAMN05421740_111102"/>
<dbReference type="PROSITE" id="PS50110">
    <property type="entry name" value="RESPONSE_REGULATORY"/>
    <property type="match status" value="1"/>
</dbReference>
<dbReference type="SMART" id="SM00421">
    <property type="entry name" value="HTH_LUXR"/>
    <property type="match status" value="1"/>
</dbReference>
<dbReference type="InterPro" id="IPR001789">
    <property type="entry name" value="Sig_transdc_resp-reg_receiver"/>
</dbReference>
<protein>
    <submittedName>
        <fullName evidence="5">Two component transcriptional regulator, LuxR family</fullName>
    </submittedName>
</protein>
<dbReference type="PANTHER" id="PTHR43214">
    <property type="entry name" value="TWO-COMPONENT RESPONSE REGULATOR"/>
    <property type="match status" value="1"/>
</dbReference>
<evidence type="ECO:0000256" key="1">
    <source>
        <dbReference type="ARBA" id="ARBA00023125"/>
    </source>
</evidence>
<dbReference type="InterPro" id="IPR039420">
    <property type="entry name" value="WalR-like"/>
</dbReference>
<dbReference type="RefSeq" id="WP_090608697.1">
    <property type="nucleotide sequence ID" value="NZ_FNZR01000011.1"/>
</dbReference>
<keyword evidence="1" id="KW-0238">DNA-binding</keyword>
<evidence type="ECO:0000259" key="3">
    <source>
        <dbReference type="PROSITE" id="PS50043"/>
    </source>
</evidence>
<dbReference type="GO" id="GO:0003677">
    <property type="term" value="F:DNA binding"/>
    <property type="evidence" value="ECO:0007669"/>
    <property type="project" value="UniProtKB-KW"/>
</dbReference>
<dbReference type="InterPro" id="IPR036388">
    <property type="entry name" value="WH-like_DNA-bd_sf"/>
</dbReference>
<dbReference type="GO" id="GO:0006355">
    <property type="term" value="P:regulation of DNA-templated transcription"/>
    <property type="evidence" value="ECO:0007669"/>
    <property type="project" value="InterPro"/>
</dbReference>
<dbReference type="Gene3D" id="1.10.10.10">
    <property type="entry name" value="Winged helix-like DNA-binding domain superfamily/Winged helix DNA-binding domain"/>
    <property type="match status" value="1"/>
</dbReference>
<name>A0A1H7TJA7_9SPHI</name>
<feature type="domain" description="HTH luxR-type" evidence="3">
    <location>
        <begin position="132"/>
        <end position="198"/>
    </location>
</feature>
<dbReference type="InterPro" id="IPR011006">
    <property type="entry name" value="CheY-like_superfamily"/>
</dbReference>
<evidence type="ECO:0000313" key="5">
    <source>
        <dbReference type="EMBL" id="SEL84871.1"/>
    </source>
</evidence>
<reference evidence="6" key="1">
    <citation type="submission" date="2016-10" db="EMBL/GenBank/DDBJ databases">
        <authorList>
            <person name="Varghese N."/>
            <person name="Submissions S."/>
        </authorList>
    </citation>
    <scope>NUCLEOTIDE SEQUENCE [LARGE SCALE GENOMIC DNA]</scope>
    <source>
        <strain evidence="6">Jip14</strain>
    </source>
</reference>
<proteinExistence type="predicted"/>
<dbReference type="PROSITE" id="PS50043">
    <property type="entry name" value="HTH_LUXR_2"/>
    <property type="match status" value="1"/>
</dbReference>
<feature type="modified residue" description="4-aspartylphosphate" evidence="2">
    <location>
        <position position="52"/>
    </location>
</feature>